<feature type="domain" description="HYR" evidence="3">
    <location>
        <begin position="686"/>
        <end position="768"/>
    </location>
</feature>
<name>A0A2U0HWQ0_9FLAO</name>
<dbReference type="Pfam" id="PF13573">
    <property type="entry name" value="SprB"/>
    <property type="match status" value="3"/>
</dbReference>
<dbReference type="PANTHER" id="PTHR24273:SF32">
    <property type="entry name" value="HYALIN"/>
    <property type="match status" value="1"/>
</dbReference>
<dbReference type="EMBL" id="QEHR01000010">
    <property type="protein sequence ID" value="PVW13160.1"/>
    <property type="molecule type" value="Genomic_DNA"/>
</dbReference>
<dbReference type="FunFam" id="2.60.40.10:FF:000270">
    <property type="entry name" value="Cell surface protein"/>
    <property type="match status" value="1"/>
</dbReference>
<dbReference type="Proteomes" id="UP000245962">
    <property type="component" value="Unassembled WGS sequence"/>
</dbReference>
<evidence type="ECO:0008006" key="6">
    <source>
        <dbReference type="Google" id="ProtNLM"/>
    </source>
</evidence>
<dbReference type="CDD" id="cd00146">
    <property type="entry name" value="PKD"/>
    <property type="match status" value="1"/>
</dbReference>
<accession>A0A2U0HWQ0</accession>
<reference evidence="4 5" key="1">
    <citation type="submission" date="2018-04" db="EMBL/GenBank/DDBJ databases">
        <title>Marixanthomonas spongiae HN-E44 sp. nov., isolated from a marine sponge.</title>
        <authorList>
            <person name="Luo L."/>
            <person name="Zhuang L."/>
        </authorList>
    </citation>
    <scope>NUCLEOTIDE SEQUENCE [LARGE SCALE GENOMIC DNA]</scope>
    <source>
        <strain evidence="4 5">HN-E44</strain>
    </source>
</reference>
<dbReference type="PROSITE" id="PS50825">
    <property type="entry name" value="HYR"/>
    <property type="match status" value="2"/>
</dbReference>
<dbReference type="Gene3D" id="2.60.120.260">
    <property type="entry name" value="Galactose-binding domain-like"/>
    <property type="match status" value="1"/>
</dbReference>
<dbReference type="InterPro" id="IPR013783">
    <property type="entry name" value="Ig-like_fold"/>
</dbReference>
<keyword evidence="1" id="KW-0677">Repeat</keyword>
<sequence length="1151" mass="116714">MAQNEGTDFPNTGTGPTFNLTTGANGFSGSVNTPSDSQDRFQIVLASGQSITSIAATATGDTSNGFFQVGNGSVSFPGGNITPVPNSPGTYQVLVATDFSTGTSWSLTVNVSGSGGTPPIAAFSAAPTSGCSTPHTVFFTDQSTDTPTSWSWDFGDGATSTAQNPVHSYTAAGEYTVTLTASNSGGNDSTTETIRISSPINASISSQTNVSCNGGTNGSATVTASGGISPYSYSWAPSGGNNATATGLSAGSYTVTVTDDNGCTDTVNVTITEPTALVASANVDSNVSCNGGSDGSATATANGGTSSYTYSWAPSGGNNATATGLQAGTYTVTITDANGCVDTDSVTITEPTVLNATITAQTDASCPGGSDGSATVTANGGTTPYSYSWAPSGGNNATATGLSAGTYTVTVTDANGCTVTDSVTLADTDTTPPVAICKGNNDIIVNGSFETGDFTGWTVEDFSIPFIPFNVDFSTVNPFFPAATPTDGALMATNGFDASSGPDEAVIYQDVTITTNNNLLTWDENIDYNLADYCTGCSNRIYEVQIRDLSNNVLEVVNQVTAISGTIDDDNVWNSLSADLSAYIGQTIRIAFWQQVPDPSSGPAKFALDNVSIAANPYLVYLDANGEASITAADIDGGSTDNCGIASTSIDITDFDCSNIGDNTVTLTVTDNSGNTSTCTTTVTVIDNIAPIANCVAPFTVQLDANGQAAITAADINDGSTDNCTIDTTTIDVTDFDCSNIGDNTVTLTVTDTSGNSSTCTTIVTVEDNVAPVANCVAPFTVQLDANGQAAITVADIENGSTDACGIDTTSIDITDFDCSNVGDNTVTLTVTDINGNVSTCTTIVTVEDTIAPTIACTANVLASTDPGNCYATVNFPDALATDNCSGVTVVQTAGLPSGSQFPVGVSTVEFTATDASGNSSVCTFDITVEDNEAPIAVCENITIQLDEFGSASITAVDLDGGSTDACGVDSISIDQDTFDCSNVGDNNVTLTVTDVNGNVSTCTAIVTVEDITAPEVVCQDITLQLDATGTVSITGIDVDGGSIDACGIASYDLDMDTFDCSNVGVNAVALTVTDNNGNTATCTAMVTVEDNTSPDLVCTDFTLELGEDGTATLLPDDVIASLDEACGIETTAVDITEFDCSDIGTPVTVQ</sequence>
<dbReference type="InterPro" id="IPR025667">
    <property type="entry name" value="SprB_repeat"/>
</dbReference>
<keyword evidence="5" id="KW-1185">Reference proteome</keyword>
<dbReference type="InterPro" id="IPR003410">
    <property type="entry name" value="HYR_dom"/>
</dbReference>
<dbReference type="InterPro" id="IPR000601">
    <property type="entry name" value="PKD_dom"/>
</dbReference>
<feature type="non-terminal residue" evidence="4">
    <location>
        <position position="1151"/>
    </location>
</feature>
<evidence type="ECO:0000313" key="4">
    <source>
        <dbReference type="EMBL" id="PVW13160.1"/>
    </source>
</evidence>
<evidence type="ECO:0000259" key="2">
    <source>
        <dbReference type="PROSITE" id="PS50093"/>
    </source>
</evidence>
<dbReference type="Gene3D" id="2.60.40.10">
    <property type="entry name" value="Immunoglobulins"/>
    <property type="match status" value="7"/>
</dbReference>
<feature type="domain" description="HYR" evidence="3">
    <location>
        <begin position="848"/>
        <end position="931"/>
    </location>
</feature>
<comment type="caution">
    <text evidence="4">The sequence shown here is derived from an EMBL/GenBank/DDBJ whole genome shotgun (WGS) entry which is preliminary data.</text>
</comment>
<dbReference type="SUPFAM" id="SSF49299">
    <property type="entry name" value="PKD domain"/>
    <property type="match status" value="2"/>
</dbReference>
<organism evidence="4 5">
    <name type="scientific">Marixanthomonas spongiae</name>
    <dbReference type="NCBI Taxonomy" id="2174845"/>
    <lineage>
        <taxon>Bacteria</taxon>
        <taxon>Pseudomonadati</taxon>
        <taxon>Bacteroidota</taxon>
        <taxon>Flavobacteriia</taxon>
        <taxon>Flavobacteriales</taxon>
        <taxon>Flavobacteriaceae</taxon>
        <taxon>Marixanthomonas</taxon>
    </lineage>
</organism>
<evidence type="ECO:0000313" key="5">
    <source>
        <dbReference type="Proteomes" id="UP000245962"/>
    </source>
</evidence>
<proteinExistence type="predicted"/>
<evidence type="ECO:0000256" key="1">
    <source>
        <dbReference type="ARBA" id="ARBA00022737"/>
    </source>
</evidence>
<evidence type="ECO:0000259" key="3">
    <source>
        <dbReference type="PROSITE" id="PS50825"/>
    </source>
</evidence>
<dbReference type="Gene3D" id="2.40.10.10">
    <property type="entry name" value="Trypsin-like serine proteases"/>
    <property type="match status" value="2"/>
</dbReference>
<feature type="domain" description="PKD" evidence="2">
    <location>
        <begin position="136"/>
        <end position="203"/>
    </location>
</feature>
<dbReference type="AlphaFoldDB" id="A0A2U0HWQ0"/>
<dbReference type="PANTHER" id="PTHR24273">
    <property type="entry name" value="FI04643P-RELATED"/>
    <property type="match status" value="1"/>
</dbReference>
<dbReference type="Pfam" id="PF02494">
    <property type="entry name" value="HYR"/>
    <property type="match status" value="1"/>
</dbReference>
<dbReference type="InterPro" id="IPR022409">
    <property type="entry name" value="PKD/Chitinase_dom"/>
</dbReference>
<dbReference type="InterPro" id="IPR035986">
    <property type="entry name" value="PKD_dom_sf"/>
</dbReference>
<protein>
    <recommendedName>
        <fullName evidence="6">HYR domain-containing protein</fullName>
    </recommendedName>
</protein>
<dbReference type="PROSITE" id="PS50093">
    <property type="entry name" value="PKD"/>
    <property type="match status" value="1"/>
</dbReference>
<dbReference type="Pfam" id="PF18911">
    <property type="entry name" value="PKD_4"/>
    <property type="match status" value="1"/>
</dbReference>
<gene>
    <name evidence="4" type="ORF">DDV96_13715</name>
</gene>
<dbReference type="SMART" id="SM00089">
    <property type="entry name" value="PKD"/>
    <property type="match status" value="6"/>
</dbReference>
<dbReference type="InterPro" id="IPR043504">
    <property type="entry name" value="Peptidase_S1_PA_chymotrypsin"/>
</dbReference>